<dbReference type="InterPro" id="IPR002625">
    <property type="entry name" value="Smr_dom"/>
</dbReference>
<protein>
    <submittedName>
        <fullName evidence="3">Smr domain</fullName>
    </submittedName>
</protein>
<feature type="domain" description="DUF2027" evidence="2">
    <location>
        <begin position="74"/>
        <end position="164"/>
    </location>
</feature>
<accession>A0A2N3ICM7</accession>
<dbReference type="Pfam" id="PF09640">
    <property type="entry name" value="DUF2027"/>
    <property type="match status" value="1"/>
</dbReference>
<keyword evidence="4" id="KW-1185">Reference proteome</keyword>
<dbReference type="SUPFAM" id="SSF158949">
    <property type="entry name" value="Smr-associated domain-like"/>
    <property type="match status" value="1"/>
</dbReference>
<dbReference type="Gene3D" id="2.60.40.1600">
    <property type="entry name" value="Smr-associated-like"/>
    <property type="match status" value="1"/>
</dbReference>
<dbReference type="EMBL" id="NKXO01000028">
    <property type="protein sequence ID" value="PKQ68018.1"/>
    <property type="molecule type" value="Genomic_DNA"/>
</dbReference>
<organism evidence="3 4">
    <name type="scientific">Raineya orbicola</name>
    <dbReference type="NCBI Taxonomy" id="2016530"/>
    <lineage>
        <taxon>Bacteria</taxon>
        <taxon>Pseudomonadati</taxon>
        <taxon>Bacteroidota</taxon>
        <taxon>Cytophagia</taxon>
        <taxon>Cytophagales</taxon>
        <taxon>Raineyaceae</taxon>
        <taxon>Raineya</taxon>
    </lineage>
</organism>
<gene>
    <name evidence="3" type="ORF">Rain11_1829</name>
</gene>
<dbReference type="Proteomes" id="UP000233387">
    <property type="component" value="Unassembled WGS sequence"/>
</dbReference>
<proteinExistence type="predicted"/>
<feature type="domain" description="Smr" evidence="1">
    <location>
        <begin position="249"/>
        <end position="311"/>
    </location>
</feature>
<evidence type="ECO:0000313" key="3">
    <source>
        <dbReference type="EMBL" id="PKQ68018.1"/>
    </source>
</evidence>
<dbReference type="RefSeq" id="WP_101359098.1">
    <property type="nucleotide sequence ID" value="NZ_NKXO01000028.1"/>
</dbReference>
<dbReference type="Gene3D" id="3.30.1370.110">
    <property type="match status" value="1"/>
</dbReference>
<reference evidence="3 4" key="1">
    <citation type="submission" date="2017-06" db="EMBL/GenBank/DDBJ databases">
        <title>Raineya orbicola gen. nov., sp. nov. a slightly thermophilic bacterium of the phylum Bacteroidetes and the description of Raineyaceae fam. nov.</title>
        <authorList>
            <person name="Albuquerque L."/>
            <person name="Polonia A.R.M."/>
            <person name="Barroso C."/>
            <person name="Froufe H.J.C."/>
            <person name="Lage O."/>
            <person name="Lobo-Da-Cunha A."/>
            <person name="Egas C."/>
            <person name="Da Costa M.S."/>
        </authorList>
    </citation>
    <scope>NUCLEOTIDE SEQUENCE [LARGE SCALE GENOMIC DNA]</scope>
    <source>
        <strain evidence="3 4">SPSPC-11</strain>
    </source>
</reference>
<dbReference type="InterPro" id="IPR036063">
    <property type="entry name" value="Smr_dom_sf"/>
</dbReference>
<dbReference type="Pfam" id="PF01713">
    <property type="entry name" value="Smr"/>
    <property type="match status" value="1"/>
</dbReference>
<dbReference type="AlphaFoldDB" id="A0A2N3ICM7"/>
<dbReference type="InterPro" id="IPR036781">
    <property type="entry name" value="Smr_assoc-like_sf"/>
</dbReference>
<evidence type="ECO:0000259" key="1">
    <source>
        <dbReference type="Pfam" id="PF01713"/>
    </source>
</evidence>
<evidence type="ECO:0000259" key="2">
    <source>
        <dbReference type="Pfam" id="PF09640"/>
    </source>
</evidence>
<dbReference type="InterPro" id="IPR018598">
    <property type="entry name" value="DUF2027"/>
</dbReference>
<name>A0A2N3ICM7_9BACT</name>
<dbReference type="OrthoDB" id="1524810at2"/>
<evidence type="ECO:0000313" key="4">
    <source>
        <dbReference type="Proteomes" id="UP000233387"/>
    </source>
</evidence>
<comment type="caution">
    <text evidence="3">The sequence shown here is derived from an EMBL/GenBank/DDBJ whole genome shotgun (WGS) entry which is preliminary data.</text>
</comment>
<sequence length="311" mass="35184">MNVGDKVRLLHGREAGVIVAIKGDMVEVEIEDGFTIPVQKREVVLVSPEESKRFQSQEKNSKILAPEVQSAVGIYFAFLPLNDQKFALYCLNNTDWSLPFAIHKEQQEKAFTICKGVLEPQSSQKVEEVSIAHLESWGTYWVQMIYASAKPASLPTILQKKQRFRANQFKTMQDVPILGKKGYLFQLDKETISQETTQKISESIQTQSIYACHEKLSPTNSIVDLHIENLLQDYHSLSASDILSYQLEVFEKCLDSAIANGLSEITFIHGVGNGTLRQEIHKKISKHPQVAFYKDAQKEKFGYGATFIKLK</sequence>